<dbReference type="EMBL" id="MBEW02000009">
    <property type="protein sequence ID" value="RDY21278.1"/>
    <property type="molecule type" value="Genomic_DNA"/>
</dbReference>
<keyword evidence="2" id="KW-1185">Reference proteome</keyword>
<dbReference type="AlphaFoldDB" id="A0A371ILB3"/>
<sequence length="187" mass="20752">MFFGGEISHMYTKFKRYIISASVILILTMLSTNVFADDTYSIKLTQRDSILLDTNNPKVGIEIYKDQPITIFSYKNASASKSGRFYLKSNNLTLGEFKTTGKFTYDGTICNVISCKNSIWNVADGWRVKGARSQEQVSPTLAKVVGTFELYKEGIRGDTLSSSATITVSCNHKGKTNCEFNGDESAN</sequence>
<dbReference type="STRING" id="1871336.BBG48_03350"/>
<protein>
    <submittedName>
        <fullName evidence="1">Uncharacterized protein</fullName>
    </submittedName>
</protein>
<comment type="caution">
    <text evidence="1">The sequence shown here is derived from an EMBL/GenBank/DDBJ whole genome shotgun (WGS) entry which is preliminary data.</text>
</comment>
<name>A0A371ILB3_9FIRM</name>
<proteinExistence type="predicted"/>
<gene>
    <name evidence="1" type="ORF">BBG48_005715</name>
</gene>
<reference evidence="1 2" key="1">
    <citation type="journal article" date="2016" name="Genome Announc.">
        <title>Draft Genome Sequence of Criibacterium bergeronii gen. nov., sp. nov., Strain CCRI-22567T, Isolated from a Vaginal Sample from a Woman with Bacterial Vaginosis.</title>
        <authorList>
            <person name="Maheux A.F."/>
            <person name="Berube E."/>
            <person name="Boudreau D.K."/>
            <person name="Raymond F."/>
            <person name="Corbeil J."/>
            <person name="Roy P.H."/>
            <person name="Boissinot M."/>
            <person name="Omar R.F."/>
        </authorList>
    </citation>
    <scope>NUCLEOTIDE SEQUENCE [LARGE SCALE GENOMIC DNA]</scope>
    <source>
        <strain evidence="1 2">CCRI-22567</strain>
    </source>
</reference>
<dbReference type="Proteomes" id="UP000093352">
    <property type="component" value="Unassembled WGS sequence"/>
</dbReference>
<evidence type="ECO:0000313" key="1">
    <source>
        <dbReference type="EMBL" id="RDY21278.1"/>
    </source>
</evidence>
<accession>A0A371ILB3</accession>
<evidence type="ECO:0000313" key="2">
    <source>
        <dbReference type="Proteomes" id="UP000093352"/>
    </source>
</evidence>
<organism evidence="1 2">
    <name type="scientific">Criibacterium bergeronii</name>
    <dbReference type="NCBI Taxonomy" id="1871336"/>
    <lineage>
        <taxon>Bacteria</taxon>
        <taxon>Bacillati</taxon>
        <taxon>Bacillota</taxon>
        <taxon>Clostridia</taxon>
        <taxon>Peptostreptococcales</taxon>
        <taxon>Filifactoraceae</taxon>
        <taxon>Criibacterium</taxon>
    </lineage>
</organism>